<keyword evidence="4" id="KW-1185">Reference proteome</keyword>
<dbReference type="PANTHER" id="PTHR43143">
    <property type="entry name" value="METALLOPHOSPHOESTERASE, CALCINEURIN SUPERFAMILY"/>
    <property type="match status" value="1"/>
</dbReference>
<evidence type="ECO:0000256" key="2">
    <source>
        <dbReference type="SAM" id="SignalP"/>
    </source>
</evidence>
<comment type="caution">
    <text evidence="3">The sequence shown here is derived from an EMBL/GenBank/DDBJ whole genome shotgun (WGS) entry which is preliminary data.</text>
</comment>
<dbReference type="SUPFAM" id="SSF56300">
    <property type="entry name" value="Metallo-dependent phosphatases"/>
    <property type="match status" value="1"/>
</dbReference>
<dbReference type="SUPFAM" id="SSF49899">
    <property type="entry name" value="Concanavalin A-like lectins/glucanases"/>
    <property type="match status" value="1"/>
</dbReference>
<gene>
    <name evidence="3" type="ORF">R7226_28570</name>
</gene>
<name>A0ABU4HYE9_9ACTN</name>
<dbReference type="EMBL" id="JAWSTH010000135">
    <property type="protein sequence ID" value="MDW5598347.1"/>
    <property type="molecule type" value="Genomic_DNA"/>
</dbReference>
<dbReference type="InterPro" id="IPR013320">
    <property type="entry name" value="ConA-like_dom_sf"/>
</dbReference>
<dbReference type="RefSeq" id="WP_318600873.1">
    <property type="nucleotide sequence ID" value="NZ_JAWSTH010000135.1"/>
</dbReference>
<evidence type="ECO:0000313" key="3">
    <source>
        <dbReference type="EMBL" id="MDW5598347.1"/>
    </source>
</evidence>
<feature type="region of interest" description="Disordered" evidence="1">
    <location>
        <begin position="659"/>
        <end position="733"/>
    </location>
</feature>
<feature type="chain" id="PRO_5046315419" evidence="2">
    <location>
        <begin position="30"/>
        <end position="828"/>
    </location>
</feature>
<accession>A0ABU4HYE9</accession>
<feature type="compositionally biased region" description="Low complexity" evidence="1">
    <location>
        <begin position="688"/>
        <end position="733"/>
    </location>
</feature>
<dbReference type="Pfam" id="PF13385">
    <property type="entry name" value="Laminin_G_3"/>
    <property type="match status" value="1"/>
</dbReference>
<dbReference type="Gene3D" id="2.60.120.200">
    <property type="match status" value="1"/>
</dbReference>
<evidence type="ECO:0000313" key="4">
    <source>
        <dbReference type="Proteomes" id="UP001284601"/>
    </source>
</evidence>
<feature type="compositionally biased region" description="Basic and acidic residues" evidence="1">
    <location>
        <begin position="666"/>
        <end position="682"/>
    </location>
</feature>
<reference evidence="4" key="1">
    <citation type="submission" date="2023-07" db="EMBL/GenBank/DDBJ databases">
        <title>Conexibacter stalactiti sp. nov., isolated from stalactites in a lava cave and emended description of the genus Conexibacter.</title>
        <authorList>
            <person name="Lee S.D."/>
        </authorList>
    </citation>
    <scope>NUCLEOTIDE SEQUENCE [LARGE SCALE GENOMIC DNA]</scope>
    <source>
        <strain evidence="4">KCTC 39840</strain>
    </source>
</reference>
<sequence>MRLTIPRSARWAALAAACAMFPLPSPASAADAADRSSFLLPMLPDTQFYSRYATAETGELFMTRYDSEPYAAQTQWLVDNKDRLEIPFVAHLGDIVDQHGKTQEWEVAKDAMRILEDGDLDYSILAGNHDVANGCYGTSCHDDRRTLANERYLSAFPTSRAAQQSSFRGRHSSGFHEWHTFTAEGRTFLMLAMSWSASDDAIAWARRVIADNPTLPVILTTHEILGVAGDGVTATETTQGLRLWNQLIRDNDQIFLTVSGHNHGAAHLRKTNDFGHSVDQILLDYQMAYMGGNGYLGLFEFDFTNDKLDTTVVSPWVKLKPAETLIADYDVVVRPGANENLSLPIDWDARFGGFEGTPGALSPAHPSLLEAAKVAARDGFVDPEVRAPAAPHDGDDYPKVDGTLAHWRFGAGSGSPVAVGSGVEDVAGDNDLRRVPLDSDGIVGAQLGDVTHVADHPFLSADSGAMCFDNTTKSPMRLSYLSTAANAPVNSASFPNGYTIESFVKIDADWTSGGNAWMGALTRDGKRGEVTGFPIPGSDSDEPAFTLAVSSLREIQWNASVVTPLAERTNWSGEVMPDKWLHVVAVNDPITATTTLYIDGAPVLRNAINGVGLGTANKPWRIGSSTWAGETADGWLGCIGETRIVDHVLPREQWLTARTYVAPEEPGTREPETREPETREPETGGGTTTPPADGGTTTPPAATPLPGGDTAVPPVATPAAPAAAAPRTPGATARAPRIAAIAVAGQRLRIRLGGAAKVRVALRACPVGAKACARRPARTFTLTAKRAGTVTVRLPRALRAGRYRVEVTATAGGRTSRRGATVRVAARR</sequence>
<dbReference type="Gene3D" id="3.60.21.10">
    <property type="match status" value="1"/>
</dbReference>
<dbReference type="InterPro" id="IPR029052">
    <property type="entry name" value="Metallo-depent_PP-like"/>
</dbReference>
<dbReference type="InterPro" id="IPR051918">
    <property type="entry name" value="STPP_CPPED1"/>
</dbReference>
<feature type="signal peptide" evidence="2">
    <location>
        <begin position="1"/>
        <end position="29"/>
    </location>
</feature>
<dbReference type="PANTHER" id="PTHR43143:SF5">
    <property type="entry name" value="SECRETED PROTEIN"/>
    <property type="match status" value="1"/>
</dbReference>
<organism evidence="3 4">
    <name type="scientific">Conexibacter stalactiti</name>
    <dbReference type="NCBI Taxonomy" id="1940611"/>
    <lineage>
        <taxon>Bacteria</taxon>
        <taxon>Bacillati</taxon>
        <taxon>Actinomycetota</taxon>
        <taxon>Thermoleophilia</taxon>
        <taxon>Solirubrobacterales</taxon>
        <taxon>Conexibacteraceae</taxon>
        <taxon>Conexibacter</taxon>
    </lineage>
</organism>
<dbReference type="Proteomes" id="UP001284601">
    <property type="component" value="Unassembled WGS sequence"/>
</dbReference>
<keyword evidence="2" id="KW-0732">Signal</keyword>
<reference evidence="3 4" key="2">
    <citation type="submission" date="2023-10" db="EMBL/GenBank/DDBJ databases">
        <authorList>
            <person name="Han X.F."/>
        </authorList>
    </citation>
    <scope>NUCLEOTIDE SEQUENCE [LARGE SCALE GENOMIC DNA]</scope>
    <source>
        <strain evidence="3 4">KCTC 39840</strain>
    </source>
</reference>
<protein>
    <submittedName>
        <fullName evidence="3">LamG-like jellyroll fold domain-containing protein</fullName>
    </submittedName>
</protein>
<proteinExistence type="predicted"/>
<evidence type="ECO:0000256" key="1">
    <source>
        <dbReference type="SAM" id="MobiDB-lite"/>
    </source>
</evidence>